<name>A0A3G5A7H3_9VIRU</name>
<reference evidence="1" key="1">
    <citation type="submission" date="2018-10" db="EMBL/GenBank/DDBJ databases">
        <title>Hidden diversity of soil giant viruses.</title>
        <authorList>
            <person name="Schulz F."/>
            <person name="Alteio L."/>
            <person name="Goudeau D."/>
            <person name="Ryan E.M."/>
            <person name="Malmstrom R.R."/>
            <person name="Blanchard J."/>
            <person name="Woyke T."/>
        </authorList>
    </citation>
    <scope>NUCLEOTIDE SEQUENCE</scope>
    <source>
        <strain evidence="1">HYV1</strain>
    </source>
</reference>
<organism evidence="1">
    <name type="scientific">Hyperionvirus sp</name>
    <dbReference type="NCBI Taxonomy" id="2487770"/>
    <lineage>
        <taxon>Viruses</taxon>
        <taxon>Varidnaviria</taxon>
        <taxon>Bamfordvirae</taxon>
        <taxon>Nucleocytoviricota</taxon>
        <taxon>Megaviricetes</taxon>
        <taxon>Imitervirales</taxon>
        <taxon>Mimiviridae</taxon>
        <taxon>Klosneuvirinae</taxon>
    </lineage>
</organism>
<gene>
    <name evidence="1" type="ORF">Hyperionvirus3_138</name>
</gene>
<protein>
    <submittedName>
        <fullName evidence="1">Uncharacterized protein</fullName>
    </submittedName>
</protein>
<sequence length="443" mass="51064">MRIRALAGLFARVRPLAAARIVQTPRIAVQTTARHVRSRQLTTNSISTAASISHQPTLKAKELNKKDYSELIGIYKNAPSSVIEYTMNNFSLLTDEAIVASIMCNSECARAFLAYIVKNNDIIFLNRLAKKYDFMQHNLIRHCNALQIEPFENFISKNIKYANHQIIESLLFRNKKFCNKYARMIIMDDDEKDVSMLHAAWRKSFFPCMLDNLTPENYKLFIQFLSENMSMIRTDIIKDMAMKDKTMANQFINSVIDKNDIAELNCSVYGLWCLLKNISSENENRLVDFLIGNISGVRLELIRDCLYCSSLFREKLVDHMLTNKFIIKNAPPDTFMNMFKDTTRKEELEALYVEKLSELADYDLFQLIACCSESFVKGCANALLCLDDPAKVKDNQMKALIIAKYLKTKDSEKFLSGYVGHVVYEAMQRQYPHTFHLRSSLQI</sequence>
<evidence type="ECO:0000313" key="1">
    <source>
        <dbReference type="EMBL" id="AYV82992.1"/>
    </source>
</evidence>
<proteinExistence type="predicted"/>
<accession>A0A3G5A7H3</accession>
<dbReference type="EMBL" id="MK072385">
    <property type="protein sequence ID" value="AYV82992.1"/>
    <property type="molecule type" value="Genomic_DNA"/>
</dbReference>